<evidence type="ECO:0000256" key="2">
    <source>
        <dbReference type="ARBA" id="ARBA00023002"/>
    </source>
</evidence>
<gene>
    <name evidence="6" type="ORF">GCM10025867_17330</name>
</gene>
<dbReference type="SUPFAM" id="SSF55347">
    <property type="entry name" value="Glyceraldehyde-3-phosphate dehydrogenase-like, C-terminal domain"/>
    <property type="match status" value="1"/>
</dbReference>
<evidence type="ECO:0000259" key="4">
    <source>
        <dbReference type="Pfam" id="PF01408"/>
    </source>
</evidence>
<accession>A0ABN6XWT1</accession>
<name>A0ABN6XWT1_9MICO</name>
<dbReference type="InterPro" id="IPR050984">
    <property type="entry name" value="Gfo/Idh/MocA_domain"/>
</dbReference>
<dbReference type="InterPro" id="IPR036291">
    <property type="entry name" value="NAD(P)-bd_dom_sf"/>
</dbReference>
<evidence type="ECO:0000313" key="6">
    <source>
        <dbReference type="EMBL" id="BDZ49492.1"/>
    </source>
</evidence>
<evidence type="ECO:0000256" key="1">
    <source>
        <dbReference type="ARBA" id="ARBA00010928"/>
    </source>
</evidence>
<comment type="similarity">
    <text evidence="1">Belongs to the Gfo/Idh/MocA family.</text>
</comment>
<dbReference type="EMBL" id="AP027732">
    <property type="protein sequence ID" value="BDZ49492.1"/>
    <property type="molecule type" value="Genomic_DNA"/>
</dbReference>
<dbReference type="PANTHER" id="PTHR22604:SF105">
    <property type="entry name" value="TRANS-1,2-DIHYDROBENZENE-1,2-DIOL DEHYDROGENASE"/>
    <property type="match status" value="1"/>
</dbReference>
<dbReference type="InterPro" id="IPR055170">
    <property type="entry name" value="GFO_IDH_MocA-like_dom"/>
</dbReference>
<keyword evidence="2" id="KW-0560">Oxidoreductase</keyword>
<feature type="domain" description="GFO/IDH/MocA-like oxidoreductase" evidence="5">
    <location>
        <begin position="167"/>
        <end position="269"/>
    </location>
</feature>
<dbReference type="Gene3D" id="3.40.50.720">
    <property type="entry name" value="NAD(P)-binding Rossmann-like Domain"/>
    <property type="match status" value="1"/>
</dbReference>
<keyword evidence="7" id="KW-1185">Reference proteome</keyword>
<protein>
    <submittedName>
        <fullName evidence="6">Oxidoreductase</fullName>
    </submittedName>
</protein>
<reference evidence="7" key="1">
    <citation type="journal article" date="2019" name="Int. J. Syst. Evol. Microbiol.">
        <title>The Global Catalogue of Microorganisms (GCM) 10K type strain sequencing project: providing services to taxonomists for standard genome sequencing and annotation.</title>
        <authorList>
            <consortium name="The Broad Institute Genomics Platform"/>
            <consortium name="The Broad Institute Genome Sequencing Center for Infectious Disease"/>
            <person name="Wu L."/>
            <person name="Ma J."/>
        </authorList>
    </citation>
    <scope>NUCLEOTIDE SEQUENCE [LARGE SCALE GENOMIC DNA]</scope>
    <source>
        <strain evidence="7">NBRC 108728</strain>
    </source>
</reference>
<dbReference type="Pfam" id="PF22725">
    <property type="entry name" value="GFO_IDH_MocA_C3"/>
    <property type="match status" value="1"/>
</dbReference>
<evidence type="ECO:0000259" key="5">
    <source>
        <dbReference type="Pfam" id="PF22725"/>
    </source>
</evidence>
<proteinExistence type="inferred from homology"/>
<dbReference type="Gene3D" id="3.30.360.10">
    <property type="entry name" value="Dihydrodipicolinate Reductase, domain 2"/>
    <property type="match status" value="1"/>
</dbReference>
<evidence type="ECO:0000313" key="7">
    <source>
        <dbReference type="Proteomes" id="UP001321486"/>
    </source>
</evidence>
<dbReference type="Proteomes" id="UP001321486">
    <property type="component" value="Chromosome"/>
</dbReference>
<dbReference type="Pfam" id="PF01408">
    <property type="entry name" value="GFO_IDH_MocA"/>
    <property type="match status" value="1"/>
</dbReference>
<organism evidence="6 7">
    <name type="scientific">Frondihabitans sucicola</name>
    <dbReference type="NCBI Taxonomy" id="1268041"/>
    <lineage>
        <taxon>Bacteria</taxon>
        <taxon>Bacillati</taxon>
        <taxon>Actinomycetota</taxon>
        <taxon>Actinomycetes</taxon>
        <taxon>Micrococcales</taxon>
        <taxon>Microbacteriaceae</taxon>
        <taxon>Frondihabitans</taxon>
    </lineage>
</organism>
<evidence type="ECO:0000256" key="3">
    <source>
        <dbReference type="ARBA" id="ARBA00023027"/>
    </source>
</evidence>
<keyword evidence="3" id="KW-0520">NAD</keyword>
<sequence length="360" mass="38076">MDLSLEDVPGQDIVTKTVVASEPRTPRSIAVVENPVSVLRIGILGASSIAPSAIVEPAARRTDVEVVAVAARRPGAARSFAERWRIPRAEGSYEAVLDDPAIDVVYVSLAASDHARWTIAALEAGKDVLCEKPASPSAQEALEMVGAAERAGRLLVEAFHYRWHPLFARVREIVSADSFGSIESMTSAVIGRRPFVGGSVLHDPALGGGVLRHSGCYAVHWMRLLAAGEPRVTGFAQQKGPLGADASSVLDLTFPGDARGRITSSFERDRTDDDPPDLVVESATSRIDVRGLISPHHGHSVRLEREGAASESFTVGGRTSYDHQLDALVAARADPGAAALFARDLVAQAAVLGAAYARSA</sequence>
<dbReference type="PANTHER" id="PTHR22604">
    <property type="entry name" value="OXIDOREDUCTASES"/>
    <property type="match status" value="1"/>
</dbReference>
<feature type="domain" description="Gfo/Idh/MocA-like oxidoreductase N-terminal" evidence="4">
    <location>
        <begin position="39"/>
        <end position="156"/>
    </location>
</feature>
<dbReference type="InterPro" id="IPR000683">
    <property type="entry name" value="Gfo/Idh/MocA-like_OxRdtase_N"/>
</dbReference>
<dbReference type="SUPFAM" id="SSF51735">
    <property type="entry name" value="NAD(P)-binding Rossmann-fold domains"/>
    <property type="match status" value="1"/>
</dbReference>